<evidence type="ECO:0000313" key="2">
    <source>
        <dbReference type="EMBL" id="AIX42099.1"/>
    </source>
</evidence>
<dbReference type="EMBL" id="KJ019059">
    <property type="protein sequence ID" value="AIX21783.1"/>
    <property type="molecule type" value="Genomic_DNA"/>
</dbReference>
<sequence>MSGLVAEIMQVVTMITMLFNMCNSNEFNRQACMKDWDTWLLPEISRAWQIKTGQEAPYQNEEDVVEWHQQQ</sequence>
<reference evidence="3 4" key="1">
    <citation type="submission" date="2013-12" db="EMBL/GenBank/DDBJ databases">
        <title>Ecological redundancy of diverse viral populations within a natural community.</title>
        <authorList>
            <person name="Gregory A.C."/>
            <person name="LaButti K."/>
            <person name="Copeland A."/>
            <person name="Woyke T."/>
            <person name="Sullivan M.B."/>
        </authorList>
    </citation>
    <scope>NUCLEOTIDE SEQUENCE [LARGE SCALE GENOMIC DNA]</scope>
    <source>
        <strain evidence="2">Syn7803C15</strain>
        <strain evidence="1">Syn7803C90</strain>
    </source>
</reference>
<evidence type="ECO:0000313" key="1">
    <source>
        <dbReference type="EMBL" id="AIX21783.1"/>
    </source>
</evidence>
<evidence type="ECO:0000313" key="4">
    <source>
        <dbReference type="Proteomes" id="UP000185320"/>
    </source>
</evidence>
<proteinExistence type="predicted"/>
<gene>
    <name evidence="2" type="ORF">Syn7803C15_168</name>
    <name evidence="1" type="ORF">Syn7803C90_172</name>
</gene>
<dbReference type="KEGG" id="vg:24172022"/>
<dbReference type="Proteomes" id="UP000185296">
    <property type="component" value="Segment"/>
</dbReference>
<protein>
    <submittedName>
        <fullName evidence="2">Uncharacterized protein</fullName>
    </submittedName>
</protein>
<dbReference type="Proteomes" id="UP000185320">
    <property type="component" value="Segment"/>
</dbReference>
<name>A0A0E3G2P9_9CAUD</name>
<dbReference type="GeneID" id="24172022"/>
<dbReference type="EMBL" id="KJ019145">
    <property type="protein sequence ID" value="AIX42099.1"/>
    <property type="molecule type" value="Genomic_DNA"/>
</dbReference>
<evidence type="ECO:0000313" key="3">
    <source>
        <dbReference type="Proteomes" id="UP000185296"/>
    </source>
</evidence>
<dbReference type="RefSeq" id="YP_009134383.1">
    <property type="nucleotide sequence ID" value="NC_026927.1"/>
</dbReference>
<keyword evidence="4" id="KW-1185">Reference proteome</keyword>
<accession>A0A0E3G2P9</accession>
<organism evidence="2 3">
    <name type="scientific">Synechococcus phage ACG-2014f</name>
    <dbReference type="NCBI Taxonomy" id="1493511"/>
    <lineage>
        <taxon>Viruses</taxon>
        <taxon>Duplodnaviria</taxon>
        <taxon>Heunggongvirae</taxon>
        <taxon>Uroviricota</taxon>
        <taxon>Caudoviricetes</taxon>
        <taxon>Pantevenvirales</taxon>
        <taxon>Kyanoviridae</taxon>
        <taxon>Atlauavirus</taxon>
        <taxon>Atlauavirus tusconc8</taxon>
    </lineage>
</organism>